<dbReference type="Pfam" id="PF01738">
    <property type="entry name" value="DLH"/>
    <property type="match status" value="1"/>
</dbReference>
<dbReference type="GO" id="GO:0016787">
    <property type="term" value="F:hydrolase activity"/>
    <property type="evidence" value="ECO:0007669"/>
    <property type="project" value="UniProtKB-KW"/>
</dbReference>
<evidence type="ECO:0000259" key="1">
    <source>
        <dbReference type="Pfam" id="PF01738"/>
    </source>
</evidence>
<dbReference type="AlphaFoldDB" id="A0A6J4JSX5"/>
<sequence>METVAIDTRLDGRLAVLVRPAAPGPWPGAVMVHEAWGLDDVLRRQADRLASAGFVVLAPDLYGDGPRMRCVRATFRSLAARSGPPFDLLQASRTHLLADRHVNGRVGVIGFCMGGGFALLLAAEGFEASAVNYGMVPADVDEVLRGACPVVASYGGRDRRLVGEVPRLTAALEANDVPHDVQVYPTAGHSFLNDAPNGPLLARPLLRLGHVGPDPAAAQDAWRRIEAFFGTHLAAPATDARSSP</sequence>
<protein>
    <submittedName>
        <fullName evidence="2">Dienelactone hydrolase family</fullName>
    </submittedName>
</protein>
<feature type="domain" description="Dienelactone hydrolase" evidence="1">
    <location>
        <begin position="15"/>
        <end position="232"/>
    </location>
</feature>
<dbReference type="InterPro" id="IPR051049">
    <property type="entry name" value="Dienelactone_hydrolase-like"/>
</dbReference>
<evidence type="ECO:0000313" key="2">
    <source>
        <dbReference type="EMBL" id="CAA9286761.1"/>
    </source>
</evidence>
<dbReference type="Gene3D" id="3.40.50.1820">
    <property type="entry name" value="alpha/beta hydrolase"/>
    <property type="match status" value="1"/>
</dbReference>
<dbReference type="EMBL" id="CADCTS010000028">
    <property type="protein sequence ID" value="CAA9286761.1"/>
    <property type="molecule type" value="Genomic_DNA"/>
</dbReference>
<reference evidence="2" key="1">
    <citation type="submission" date="2020-02" db="EMBL/GenBank/DDBJ databases">
        <authorList>
            <person name="Meier V. D."/>
        </authorList>
    </citation>
    <scope>NUCLEOTIDE SEQUENCE</scope>
    <source>
        <strain evidence="2">AVDCRST_MAG48</strain>
    </source>
</reference>
<organism evidence="2">
    <name type="scientific">uncultured Friedmanniella sp</name>
    <dbReference type="NCBI Taxonomy" id="335381"/>
    <lineage>
        <taxon>Bacteria</taxon>
        <taxon>Bacillati</taxon>
        <taxon>Actinomycetota</taxon>
        <taxon>Actinomycetes</taxon>
        <taxon>Propionibacteriales</taxon>
        <taxon>Nocardioidaceae</taxon>
        <taxon>Friedmanniella</taxon>
        <taxon>environmental samples</taxon>
    </lineage>
</organism>
<dbReference type="InterPro" id="IPR029058">
    <property type="entry name" value="AB_hydrolase_fold"/>
</dbReference>
<dbReference type="InterPro" id="IPR002925">
    <property type="entry name" value="Dienelactn_hydro"/>
</dbReference>
<dbReference type="PANTHER" id="PTHR46623">
    <property type="entry name" value="CARBOXYMETHYLENEBUTENOLIDASE-RELATED"/>
    <property type="match status" value="1"/>
</dbReference>
<keyword evidence="2" id="KW-0378">Hydrolase</keyword>
<name>A0A6J4JSX5_9ACTN</name>
<dbReference type="SUPFAM" id="SSF53474">
    <property type="entry name" value="alpha/beta-Hydrolases"/>
    <property type="match status" value="1"/>
</dbReference>
<accession>A0A6J4JSX5</accession>
<gene>
    <name evidence="2" type="ORF">AVDCRST_MAG48-185</name>
</gene>
<dbReference type="PANTHER" id="PTHR46623:SF6">
    <property type="entry name" value="ALPHA_BETA-HYDROLASES SUPERFAMILY PROTEIN"/>
    <property type="match status" value="1"/>
</dbReference>
<proteinExistence type="predicted"/>